<name>A0A2T3ACD3_9PEZI</name>
<dbReference type="EMBL" id="KZ678414">
    <property type="protein sequence ID" value="PSR90890.1"/>
    <property type="molecule type" value="Genomic_DNA"/>
</dbReference>
<keyword evidence="1" id="KW-1133">Transmembrane helix</keyword>
<proteinExistence type="predicted"/>
<feature type="transmembrane region" description="Helical" evidence="1">
    <location>
        <begin position="12"/>
        <end position="31"/>
    </location>
</feature>
<dbReference type="Proteomes" id="UP000241462">
    <property type="component" value="Unassembled WGS sequence"/>
</dbReference>
<gene>
    <name evidence="2" type="ORF">BD289DRAFT_430146</name>
</gene>
<evidence type="ECO:0000256" key="1">
    <source>
        <dbReference type="SAM" id="Phobius"/>
    </source>
</evidence>
<feature type="transmembrane region" description="Helical" evidence="1">
    <location>
        <begin position="51"/>
        <end position="71"/>
    </location>
</feature>
<reference evidence="2 3" key="1">
    <citation type="journal article" date="2018" name="Mycol. Prog.">
        <title>Coniella lustricola, a new species from submerged detritus.</title>
        <authorList>
            <person name="Raudabaugh D.B."/>
            <person name="Iturriaga T."/>
            <person name="Carver A."/>
            <person name="Mondo S."/>
            <person name="Pangilinan J."/>
            <person name="Lipzen A."/>
            <person name="He G."/>
            <person name="Amirebrahimi M."/>
            <person name="Grigoriev I.V."/>
            <person name="Miller A.N."/>
        </authorList>
    </citation>
    <scope>NUCLEOTIDE SEQUENCE [LARGE SCALE GENOMIC DNA]</scope>
    <source>
        <strain evidence="2 3">B22-T-1</strain>
    </source>
</reference>
<accession>A0A2T3ACD3</accession>
<dbReference type="AlphaFoldDB" id="A0A2T3ACD3"/>
<organism evidence="2 3">
    <name type="scientific">Coniella lustricola</name>
    <dbReference type="NCBI Taxonomy" id="2025994"/>
    <lineage>
        <taxon>Eukaryota</taxon>
        <taxon>Fungi</taxon>
        <taxon>Dikarya</taxon>
        <taxon>Ascomycota</taxon>
        <taxon>Pezizomycotina</taxon>
        <taxon>Sordariomycetes</taxon>
        <taxon>Sordariomycetidae</taxon>
        <taxon>Diaporthales</taxon>
        <taxon>Schizoparmaceae</taxon>
        <taxon>Coniella</taxon>
    </lineage>
</organism>
<evidence type="ECO:0000313" key="3">
    <source>
        <dbReference type="Proteomes" id="UP000241462"/>
    </source>
</evidence>
<evidence type="ECO:0008006" key="4">
    <source>
        <dbReference type="Google" id="ProtNLM"/>
    </source>
</evidence>
<evidence type="ECO:0000313" key="2">
    <source>
        <dbReference type="EMBL" id="PSR90890.1"/>
    </source>
</evidence>
<protein>
    <recommendedName>
        <fullName evidence="4">Transmembrane protein</fullName>
    </recommendedName>
</protein>
<keyword evidence="1" id="KW-0472">Membrane</keyword>
<sequence>MNGEVLDYKFDYAVTCVVVVPLIWFWVEFRVSWPSVHSCSLYLLVLQGERLAVALCLTSTFCNWFCAFGCCSAQVVRKMIDCSNECWRMLGLVSLEVGT</sequence>
<keyword evidence="3" id="KW-1185">Reference proteome</keyword>
<dbReference type="InParanoid" id="A0A2T3ACD3"/>
<keyword evidence="1" id="KW-0812">Transmembrane</keyword>